<evidence type="ECO:0000256" key="7">
    <source>
        <dbReference type="ARBA" id="ARBA00023136"/>
    </source>
</evidence>
<keyword evidence="5 8" id="KW-0812">Transmembrane</keyword>
<keyword evidence="3" id="KW-0813">Transport</keyword>
<evidence type="ECO:0000256" key="4">
    <source>
        <dbReference type="ARBA" id="ARBA00022475"/>
    </source>
</evidence>
<organism evidence="9 10">
    <name type="scientific">Solirubrobacter deserti</name>
    <dbReference type="NCBI Taxonomy" id="2282478"/>
    <lineage>
        <taxon>Bacteria</taxon>
        <taxon>Bacillati</taxon>
        <taxon>Actinomycetota</taxon>
        <taxon>Thermoleophilia</taxon>
        <taxon>Solirubrobacterales</taxon>
        <taxon>Solirubrobacteraceae</taxon>
        <taxon>Solirubrobacter</taxon>
    </lineage>
</organism>
<comment type="subcellular location">
    <subcellularLocation>
        <location evidence="1">Cell membrane</location>
        <topology evidence="1">Multi-pass membrane protein</topology>
    </subcellularLocation>
</comment>
<evidence type="ECO:0000313" key="10">
    <source>
        <dbReference type="Proteomes" id="UP001147700"/>
    </source>
</evidence>
<evidence type="ECO:0000256" key="1">
    <source>
        <dbReference type="ARBA" id="ARBA00004651"/>
    </source>
</evidence>
<sequence>MSNVVFYIAIVWVAVLLGVVVVQLAIARTIGQRILALDLLTLVLIGLLALAAGEDQRSYALDAALALALLGFVATLAASRYYEDREPFS</sequence>
<dbReference type="PANTHER" id="PTHR34702:SF1">
    <property type="entry name" value="NA(+)_H(+) ANTIPORTER SUBUNIT F"/>
    <property type="match status" value="1"/>
</dbReference>
<keyword evidence="7 8" id="KW-0472">Membrane</keyword>
<proteinExistence type="inferred from homology"/>
<dbReference type="RefSeq" id="WP_202958675.1">
    <property type="nucleotide sequence ID" value="NZ_JAPCID010000095.1"/>
</dbReference>
<comment type="caution">
    <text evidence="9">The sequence shown here is derived from an EMBL/GenBank/DDBJ whole genome shotgun (WGS) entry which is preliminary data.</text>
</comment>
<dbReference type="PANTHER" id="PTHR34702">
    <property type="entry name" value="NA(+)/H(+) ANTIPORTER SUBUNIT F1"/>
    <property type="match status" value="1"/>
</dbReference>
<gene>
    <name evidence="9" type="ORF">OJ962_33705</name>
</gene>
<evidence type="ECO:0000313" key="9">
    <source>
        <dbReference type="EMBL" id="MDA0142489.1"/>
    </source>
</evidence>
<keyword evidence="4" id="KW-1003">Cell membrane</keyword>
<keyword evidence="10" id="KW-1185">Reference proteome</keyword>
<evidence type="ECO:0000256" key="2">
    <source>
        <dbReference type="ARBA" id="ARBA00009212"/>
    </source>
</evidence>
<feature type="transmembrane region" description="Helical" evidence="8">
    <location>
        <begin position="59"/>
        <end position="82"/>
    </location>
</feature>
<evidence type="ECO:0000256" key="3">
    <source>
        <dbReference type="ARBA" id="ARBA00022448"/>
    </source>
</evidence>
<evidence type="ECO:0000256" key="5">
    <source>
        <dbReference type="ARBA" id="ARBA00022692"/>
    </source>
</evidence>
<dbReference type="Proteomes" id="UP001147700">
    <property type="component" value="Unassembled WGS sequence"/>
</dbReference>
<comment type="similarity">
    <text evidence="2">Belongs to the CPA3 antiporters (TC 2.A.63) subunit F family.</text>
</comment>
<feature type="transmembrane region" description="Helical" evidence="8">
    <location>
        <begin position="6"/>
        <end position="27"/>
    </location>
</feature>
<evidence type="ECO:0000256" key="6">
    <source>
        <dbReference type="ARBA" id="ARBA00022989"/>
    </source>
</evidence>
<evidence type="ECO:0000256" key="8">
    <source>
        <dbReference type="SAM" id="Phobius"/>
    </source>
</evidence>
<dbReference type="InterPro" id="IPR007208">
    <property type="entry name" value="MrpF/PhaF-like"/>
</dbReference>
<reference evidence="9" key="1">
    <citation type="submission" date="2022-10" db="EMBL/GenBank/DDBJ databases">
        <title>The WGS of Solirubrobacter sp. CPCC 204708.</title>
        <authorList>
            <person name="Jiang Z."/>
        </authorList>
    </citation>
    <scope>NUCLEOTIDE SEQUENCE</scope>
    <source>
        <strain evidence="9">CPCC 204708</strain>
    </source>
</reference>
<protein>
    <submittedName>
        <fullName evidence="9">Monovalent cation/H+ antiporter complex subunit F</fullName>
    </submittedName>
</protein>
<dbReference type="EMBL" id="JAPCID010000095">
    <property type="protein sequence ID" value="MDA0142489.1"/>
    <property type="molecule type" value="Genomic_DNA"/>
</dbReference>
<feature type="transmembrane region" description="Helical" evidence="8">
    <location>
        <begin position="34"/>
        <end position="53"/>
    </location>
</feature>
<dbReference type="Pfam" id="PF04066">
    <property type="entry name" value="MrpF_PhaF"/>
    <property type="match status" value="1"/>
</dbReference>
<name>A0ABT4RV71_9ACTN</name>
<accession>A0ABT4RV71</accession>
<keyword evidence="6 8" id="KW-1133">Transmembrane helix</keyword>